<dbReference type="VEuPathDB" id="TriTrypDB:TEOVI_000673600"/>
<dbReference type="PANTHER" id="PTHR28656:SF1">
    <property type="entry name" value="COILED-COIL DOMAIN-CONTAINING PROTEIN 153"/>
    <property type="match status" value="1"/>
</dbReference>
<evidence type="ECO:0000256" key="12">
    <source>
        <dbReference type="SAM" id="Coils"/>
    </source>
</evidence>
<evidence type="ECO:0000256" key="4">
    <source>
        <dbReference type="ARBA" id="ARBA00022490"/>
    </source>
</evidence>
<evidence type="ECO:0000256" key="7">
    <source>
        <dbReference type="ARBA" id="ARBA00023069"/>
    </source>
</evidence>
<comment type="subunit">
    <text evidence="3">Component of the nexin-dynein regulatory complex (N-DRC).</text>
</comment>
<keyword evidence="9" id="KW-0966">Cell projection</keyword>
<evidence type="ECO:0000256" key="3">
    <source>
        <dbReference type="ARBA" id="ARBA00011248"/>
    </source>
</evidence>
<keyword evidence="6 12" id="KW-0175">Coiled coil</keyword>
<gene>
    <name evidence="13" type="ORF">TEOVI_000673600</name>
</gene>
<keyword evidence="8" id="KW-0206">Cytoskeleton</keyword>
<name>A0A1G4HZF6_TRYEQ</name>
<dbReference type="PANTHER" id="PTHR28656">
    <property type="entry name" value="COILED-COIL DOMAIN-CONTAINING PROTEIN 153"/>
    <property type="match status" value="1"/>
</dbReference>
<evidence type="ECO:0000313" key="14">
    <source>
        <dbReference type="Proteomes" id="UP000195570"/>
    </source>
</evidence>
<evidence type="ECO:0000256" key="2">
    <source>
        <dbReference type="ARBA" id="ARBA00004611"/>
    </source>
</evidence>
<protein>
    <recommendedName>
        <fullName evidence="11">Dynein regulatory complex protein 12</fullName>
    </recommendedName>
</protein>
<comment type="function">
    <text evidence="1">Component of the nexin-dynein regulatory complex (N-DRC), a key regulator of ciliary/flagellar motility which maintains the alignment and integrity of the distal axoneme and regulates microtubule sliding in motile axonemes.</text>
</comment>
<dbReference type="Proteomes" id="UP000195570">
    <property type="component" value="Unassembled WGS sequence"/>
</dbReference>
<dbReference type="AlphaFoldDB" id="A0A1G4HZF6"/>
<dbReference type="GeneID" id="92380670"/>
<evidence type="ECO:0000256" key="11">
    <source>
        <dbReference type="ARBA" id="ARBA00044800"/>
    </source>
</evidence>
<keyword evidence="5" id="KW-0282">Flagellum</keyword>
<keyword evidence="7" id="KW-0969">Cilium</keyword>
<dbReference type="InterPro" id="IPR033585">
    <property type="entry name" value="DRC12-like"/>
</dbReference>
<dbReference type="EMBL" id="CZPT02000087">
    <property type="protein sequence ID" value="SCU64569.1"/>
    <property type="molecule type" value="Genomic_DNA"/>
</dbReference>
<proteinExistence type="inferred from homology"/>
<comment type="caution">
    <text evidence="13">The sequence shown here is derived from an EMBL/GenBank/DDBJ whole genome shotgun (WGS) entry which is preliminary data.</text>
</comment>
<reference evidence="13" key="1">
    <citation type="submission" date="2016-09" db="EMBL/GenBank/DDBJ databases">
        <authorList>
            <person name="Hebert L."/>
            <person name="Moumen B."/>
        </authorList>
    </citation>
    <scope>NUCLEOTIDE SEQUENCE [LARGE SCALE GENOMIC DNA]</scope>
    <source>
        <strain evidence="13">OVI</strain>
    </source>
</reference>
<evidence type="ECO:0000256" key="1">
    <source>
        <dbReference type="ARBA" id="ARBA00003029"/>
    </source>
</evidence>
<keyword evidence="14" id="KW-1185">Reference proteome</keyword>
<feature type="coiled-coil region" evidence="12">
    <location>
        <begin position="105"/>
        <end position="150"/>
    </location>
</feature>
<evidence type="ECO:0000256" key="6">
    <source>
        <dbReference type="ARBA" id="ARBA00023054"/>
    </source>
</evidence>
<evidence type="ECO:0000256" key="9">
    <source>
        <dbReference type="ARBA" id="ARBA00023273"/>
    </source>
</evidence>
<dbReference type="RefSeq" id="XP_067076312.1">
    <property type="nucleotide sequence ID" value="XM_067220211.1"/>
</dbReference>
<accession>A0A1G4HZF6</accession>
<evidence type="ECO:0000256" key="8">
    <source>
        <dbReference type="ARBA" id="ARBA00023212"/>
    </source>
</evidence>
<organism evidence="13 14">
    <name type="scientific">Trypanosoma equiperdum</name>
    <dbReference type="NCBI Taxonomy" id="5694"/>
    <lineage>
        <taxon>Eukaryota</taxon>
        <taxon>Discoba</taxon>
        <taxon>Euglenozoa</taxon>
        <taxon>Kinetoplastea</taxon>
        <taxon>Metakinetoplastina</taxon>
        <taxon>Trypanosomatida</taxon>
        <taxon>Trypanosomatidae</taxon>
        <taxon>Trypanosoma</taxon>
    </lineage>
</organism>
<sequence length="165" mass="19109">MPPKDNRKVTKTENDFAEEDQQINDEIVRAKLRLAALEAVHADRLEEIAILKRSRDDLLSTFEKCEGDANAATEDRLDILTDFTRQYKNDEKFKIEIATRMDATLNRLAEEKLKLVEELKKTKTEFEEAIAQVKAECETLYSRIADMEREFDTIMMETKSGDSTQ</sequence>
<comment type="subcellular location">
    <subcellularLocation>
        <location evidence="2">Cytoplasm</location>
        <location evidence="2">Cytoskeleton</location>
        <location evidence="2">Flagellum axoneme</location>
    </subcellularLocation>
</comment>
<evidence type="ECO:0000313" key="13">
    <source>
        <dbReference type="EMBL" id="SCU64569.1"/>
    </source>
</evidence>
<keyword evidence="4" id="KW-0963">Cytoplasm</keyword>
<evidence type="ECO:0000256" key="5">
    <source>
        <dbReference type="ARBA" id="ARBA00022846"/>
    </source>
</evidence>
<comment type="similarity">
    <text evidence="10">Belongs to the DRC12 family.</text>
</comment>
<evidence type="ECO:0000256" key="10">
    <source>
        <dbReference type="ARBA" id="ARBA00044754"/>
    </source>
</evidence>